<dbReference type="EMBL" id="UYSL01022374">
    <property type="protein sequence ID" value="VDL80342.1"/>
    <property type="molecule type" value="Genomic_DNA"/>
</dbReference>
<feature type="region of interest" description="Disordered" evidence="1">
    <location>
        <begin position="1"/>
        <end position="51"/>
    </location>
</feature>
<dbReference type="STRING" id="27835.A0A0N4YIK2"/>
<protein>
    <submittedName>
        <fullName evidence="4">Histone domain-containing protein</fullName>
    </submittedName>
</protein>
<dbReference type="AlphaFoldDB" id="A0A0N4YIK2"/>
<organism evidence="4">
    <name type="scientific">Nippostrongylus brasiliensis</name>
    <name type="common">Rat hookworm</name>
    <dbReference type="NCBI Taxonomy" id="27835"/>
    <lineage>
        <taxon>Eukaryota</taxon>
        <taxon>Metazoa</taxon>
        <taxon>Ecdysozoa</taxon>
        <taxon>Nematoda</taxon>
        <taxon>Chromadorea</taxon>
        <taxon>Rhabditida</taxon>
        <taxon>Rhabditina</taxon>
        <taxon>Rhabditomorpha</taxon>
        <taxon>Strongyloidea</taxon>
        <taxon>Heligmosomidae</taxon>
        <taxon>Nippostrongylus</taxon>
    </lineage>
</organism>
<name>A0A0N4YIK2_NIPBR</name>
<evidence type="ECO:0000313" key="4">
    <source>
        <dbReference type="WBParaSite" id="NBR_0001674601-mRNA-1"/>
    </source>
</evidence>
<evidence type="ECO:0000313" key="3">
    <source>
        <dbReference type="Proteomes" id="UP000271162"/>
    </source>
</evidence>
<reference evidence="2 3" key="2">
    <citation type="submission" date="2018-11" db="EMBL/GenBank/DDBJ databases">
        <authorList>
            <consortium name="Pathogen Informatics"/>
        </authorList>
    </citation>
    <scope>NUCLEOTIDE SEQUENCE [LARGE SCALE GENOMIC DNA]</scope>
</reference>
<dbReference type="Proteomes" id="UP000271162">
    <property type="component" value="Unassembled WGS sequence"/>
</dbReference>
<reference evidence="4" key="1">
    <citation type="submission" date="2017-02" db="UniProtKB">
        <authorList>
            <consortium name="WormBaseParasite"/>
        </authorList>
    </citation>
    <scope>IDENTIFICATION</scope>
</reference>
<evidence type="ECO:0000313" key="2">
    <source>
        <dbReference type="EMBL" id="VDL80342.1"/>
    </source>
</evidence>
<accession>A0A0N4YIK2</accession>
<keyword evidence="3" id="KW-1185">Reference proteome</keyword>
<gene>
    <name evidence="2" type="ORF">NBR_LOCUS16747</name>
</gene>
<sequence>MSIPLLHTGTPGDSAKAHKAKGRRSLRRRKRKEGGSKYLEVGGDDPGTKSQNVSIMQDMPKLPRAQRRAQVRVFVEHTLRTGVEGLVNEFKSMKRTNDFSVMTEFVAQIPLGRNRYKVNFAF</sequence>
<dbReference type="WBParaSite" id="NBR_0001674601-mRNA-1">
    <property type="protein sequence ID" value="NBR_0001674601-mRNA-1"/>
    <property type="gene ID" value="NBR_0001674601"/>
</dbReference>
<feature type="compositionally biased region" description="Basic residues" evidence="1">
    <location>
        <begin position="17"/>
        <end position="32"/>
    </location>
</feature>
<evidence type="ECO:0000256" key="1">
    <source>
        <dbReference type="SAM" id="MobiDB-lite"/>
    </source>
</evidence>
<proteinExistence type="predicted"/>